<organism evidence="12 13">
    <name type="scientific">Roseibium algae</name>
    <dbReference type="NCBI Taxonomy" id="3123038"/>
    <lineage>
        <taxon>Bacteria</taxon>
        <taxon>Pseudomonadati</taxon>
        <taxon>Pseudomonadota</taxon>
        <taxon>Alphaproteobacteria</taxon>
        <taxon>Hyphomicrobiales</taxon>
        <taxon>Stappiaceae</taxon>
        <taxon>Roseibium</taxon>
    </lineage>
</organism>
<evidence type="ECO:0000313" key="12">
    <source>
        <dbReference type="EMBL" id="MEJ8473329.1"/>
    </source>
</evidence>
<dbReference type="InterPro" id="IPR036890">
    <property type="entry name" value="HATPase_C_sf"/>
</dbReference>
<evidence type="ECO:0000256" key="7">
    <source>
        <dbReference type="ARBA" id="ARBA00022840"/>
    </source>
</evidence>
<evidence type="ECO:0000256" key="3">
    <source>
        <dbReference type="ARBA" id="ARBA00022553"/>
    </source>
</evidence>
<evidence type="ECO:0000256" key="4">
    <source>
        <dbReference type="ARBA" id="ARBA00022679"/>
    </source>
</evidence>
<dbReference type="Proteomes" id="UP001385499">
    <property type="component" value="Unassembled WGS sequence"/>
</dbReference>
<dbReference type="CDD" id="cd00082">
    <property type="entry name" value="HisKA"/>
    <property type="match status" value="1"/>
</dbReference>
<dbReference type="InterPro" id="IPR036097">
    <property type="entry name" value="HisK_dim/P_sf"/>
</dbReference>
<dbReference type="Gene3D" id="1.10.287.130">
    <property type="match status" value="1"/>
</dbReference>
<dbReference type="Pfam" id="PF00989">
    <property type="entry name" value="PAS"/>
    <property type="match status" value="1"/>
</dbReference>
<dbReference type="PROSITE" id="PS50109">
    <property type="entry name" value="HIS_KIN"/>
    <property type="match status" value="1"/>
</dbReference>
<dbReference type="CDD" id="cd00130">
    <property type="entry name" value="PAS"/>
    <property type="match status" value="1"/>
</dbReference>
<keyword evidence="6" id="KW-0418">Kinase</keyword>
<dbReference type="SUPFAM" id="SSF47384">
    <property type="entry name" value="Homodimeric domain of signal transducing histidine kinase"/>
    <property type="match status" value="1"/>
</dbReference>
<protein>
    <recommendedName>
        <fullName evidence="2">histidine kinase</fullName>
        <ecNumber evidence="2">2.7.13.3</ecNumber>
    </recommendedName>
</protein>
<evidence type="ECO:0000256" key="1">
    <source>
        <dbReference type="ARBA" id="ARBA00000085"/>
    </source>
</evidence>
<dbReference type="Pfam" id="PF02518">
    <property type="entry name" value="HATPase_c"/>
    <property type="match status" value="1"/>
</dbReference>
<dbReference type="InterPro" id="IPR003594">
    <property type="entry name" value="HATPase_dom"/>
</dbReference>
<evidence type="ECO:0000256" key="2">
    <source>
        <dbReference type="ARBA" id="ARBA00012438"/>
    </source>
</evidence>
<sequence length="384" mass="41940">MKQGTTENNERQSTVSEARLASVFDTAADGIVVINERCKVLAFNKACEEIFGYTAGELIGNNVKKIMPNDFAAAHDGYVQRYLDTGEKKIIGIGREVRGRHKDGTEFPVELSVGEASTPEGRQFIGILRDLRSRKSVEGRLARAQAQLVHMTRISAMDEMGAAIAHELNQPLTAILLYLQSVTRKAGAQDTLDPMMLSVIEKAMNEAERAGDIIQRMRQMVERKEPEREQIEIEAFAKGCIELIELGSDECRPVFSVSIEPQLPPLALDPVQIRQVLVNLLRNAREAIVGRQSQNVKVDIGLKDGFIEFRVSDTGPGVPAEMMPELFKAFSGKKQKGLGLGLAISRSIAQNHGGDLMLGPSAPGLGATFILKLPVGAKGDRNVP</sequence>
<dbReference type="InterPro" id="IPR003661">
    <property type="entry name" value="HisK_dim/P_dom"/>
</dbReference>
<evidence type="ECO:0000259" key="10">
    <source>
        <dbReference type="PROSITE" id="PS50112"/>
    </source>
</evidence>
<accession>A0ABU8TGR4</accession>
<dbReference type="PANTHER" id="PTHR43065">
    <property type="entry name" value="SENSOR HISTIDINE KINASE"/>
    <property type="match status" value="1"/>
</dbReference>
<gene>
    <name evidence="12" type="ORF">V6575_04465</name>
</gene>
<keyword evidence="4" id="KW-0808">Transferase</keyword>
<dbReference type="InterPro" id="IPR004358">
    <property type="entry name" value="Sig_transdc_His_kin-like_C"/>
</dbReference>
<keyword evidence="13" id="KW-1185">Reference proteome</keyword>
<dbReference type="RefSeq" id="WP_340272897.1">
    <property type="nucleotide sequence ID" value="NZ_JBAKIA010000002.1"/>
</dbReference>
<proteinExistence type="predicted"/>
<dbReference type="PANTHER" id="PTHR43065:SF10">
    <property type="entry name" value="PEROXIDE STRESS-ACTIVATED HISTIDINE KINASE MAK3"/>
    <property type="match status" value="1"/>
</dbReference>
<dbReference type="Gene3D" id="3.30.450.20">
    <property type="entry name" value="PAS domain"/>
    <property type="match status" value="1"/>
</dbReference>
<dbReference type="SUPFAM" id="SSF55785">
    <property type="entry name" value="PYP-like sensor domain (PAS domain)"/>
    <property type="match status" value="1"/>
</dbReference>
<dbReference type="SMART" id="SM00388">
    <property type="entry name" value="HisKA"/>
    <property type="match status" value="1"/>
</dbReference>
<evidence type="ECO:0000313" key="13">
    <source>
        <dbReference type="Proteomes" id="UP001385499"/>
    </source>
</evidence>
<dbReference type="InterPro" id="IPR000014">
    <property type="entry name" value="PAS"/>
</dbReference>
<dbReference type="SMART" id="SM00387">
    <property type="entry name" value="HATPase_c"/>
    <property type="match status" value="1"/>
</dbReference>
<dbReference type="PROSITE" id="PS50112">
    <property type="entry name" value="PAS"/>
    <property type="match status" value="1"/>
</dbReference>
<dbReference type="InterPro" id="IPR005467">
    <property type="entry name" value="His_kinase_dom"/>
</dbReference>
<feature type="domain" description="PAC" evidence="11">
    <location>
        <begin position="93"/>
        <end position="143"/>
    </location>
</feature>
<dbReference type="SUPFAM" id="SSF55874">
    <property type="entry name" value="ATPase domain of HSP90 chaperone/DNA topoisomerase II/histidine kinase"/>
    <property type="match status" value="1"/>
</dbReference>
<dbReference type="SMART" id="SM00091">
    <property type="entry name" value="PAS"/>
    <property type="match status" value="1"/>
</dbReference>
<dbReference type="Gene3D" id="3.30.565.10">
    <property type="entry name" value="Histidine kinase-like ATPase, C-terminal domain"/>
    <property type="match status" value="1"/>
</dbReference>
<comment type="catalytic activity">
    <reaction evidence="1">
        <text>ATP + protein L-histidine = ADP + protein N-phospho-L-histidine.</text>
        <dbReference type="EC" id="2.7.13.3"/>
    </reaction>
</comment>
<dbReference type="PRINTS" id="PR00344">
    <property type="entry name" value="BCTRLSENSOR"/>
</dbReference>
<dbReference type="EC" id="2.7.13.3" evidence="2"/>
<evidence type="ECO:0000259" key="9">
    <source>
        <dbReference type="PROSITE" id="PS50109"/>
    </source>
</evidence>
<feature type="domain" description="PAS" evidence="10">
    <location>
        <begin position="16"/>
        <end position="86"/>
    </location>
</feature>
<dbReference type="InterPro" id="IPR000700">
    <property type="entry name" value="PAS-assoc_C"/>
</dbReference>
<keyword evidence="7" id="KW-0067">ATP-binding</keyword>
<feature type="domain" description="Histidine kinase" evidence="9">
    <location>
        <begin position="163"/>
        <end position="377"/>
    </location>
</feature>
<name>A0ABU8TGR4_9HYPH</name>
<keyword evidence="8" id="KW-0902">Two-component regulatory system</keyword>
<keyword evidence="3" id="KW-0597">Phosphoprotein</keyword>
<dbReference type="NCBIfam" id="TIGR00229">
    <property type="entry name" value="sensory_box"/>
    <property type="match status" value="1"/>
</dbReference>
<reference evidence="12 13" key="1">
    <citation type="submission" date="2024-02" db="EMBL/GenBank/DDBJ databases">
        <title>Roseibium algae sp. nov., isolated from marine alga (Grateloupia sp.), showing potential in myo-inositol conversion.</title>
        <authorList>
            <person name="Wang Y."/>
        </authorList>
    </citation>
    <scope>NUCLEOTIDE SEQUENCE [LARGE SCALE GENOMIC DNA]</scope>
    <source>
        <strain evidence="12 13">H3510</strain>
    </source>
</reference>
<evidence type="ECO:0000256" key="5">
    <source>
        <dbReference type="ARBA" id="ARBA00022741"/>
    </source>
</evidence>
<keyword evidence="5" id="KW-0547">Nucleotide-binding</keyword>
<evidence type="ECO:0000256" key="8">
    <source>
        <dbReference type="ARBA" id="ARBA00023012"/>
    </source>
</evidence>
<evidence type="ECO:0000259" key="11">
    <source>
        <dbReference type="PROSITE" id="PS50113"/>
    </source>
</evidence>
<evidence type="ECO:0000256" key="6">
    <source>
        <dbReference type="ARBA" id="ARBA00022777"/>
    </source>
</evidence>
<dbReference type="Pfam" id="PF00512">
    <property type="entry name" value="HisKA"/>
    <property type="match status" value="1"/>
</dbReference>
<comment type="caution">
    <text evidence="12">The sequence shown here is derived from an EMBL/GenBank/DDBJ whole genome shotgun (WGS) entry which is preliminary data.</text>
</comment>
<dbReference type="InterPro" id="IPR035965">
    <property type="entry name" value="PAS-like_dom_sf"/>
</dbReference>
<dbReference type="EMBL" id="JBAKIA010000002">
    <property type="protein sequence ID" value="MEJ8473329.1"/>
    <property type="molecule type" value="Genomic_DNA"/>
</dbReference>
<dbReference type="PROSITE" id="PS50113">
    <property type="entry name" value="PAC"/>
    <property type="match status" value="1"/>
</dbReference>
<dbReference type="InterPro" id="IPR013767">
    <property type="entry name" value="PAS_fold"/>
</dbReference>